<feature type="transmembrane region" description="Helical" evidence="3">
    <location>
        <begin position="350"/>
        <end position="370"/>
    </location>
</feature>
<protein>
    <submittedName>
        <fullName evidence="4">Spermidine synthase</fullName>
    </submittedName>
</protein>
<feature type="transmembrane region" description="Helical" evidence="3">
    <location>
        <begin position="230"/>
        <end position="250"/>
    </location>
</feature>
<dbReference type="AlphaFoldDB" id="A0A5E4ZP48"/>
<feature type="transmembrane region" description="Helical" evidence="3">
    <location>
        <begin position="463"/>
        <end position="483"/>
    </location>
</feature>
<keyword evidence="3" id="KW-0472">Membrane</keyword>
<feature type="transmembrane region" description="Helical" evidence="3">
    <location>
        <begin position="127"/>
        <end position="150"/>
    </location>
</feature>
<feature type="transmembrane region" description="Helical" evidence="3">
    <location>
        <begin position="162"/>
        <end position="183"/>
    </location>
</feature>
<evidence type="ECO:0000256" key="3">
    <source>
        <dbReference type="SAM" id="Phobius"/>
    </source>
</evidence>
<dbReference type="SUPFAM" id="SSF53335">
    <property type="entry name" value="S-adenosyl-L-methionine-dependent methyltransferases"/>
    <property type="match status" value="1"/>
</dbReference>
<feature type="transmembrane region" description="Helical" evidence="3">
    <location>
        <begin position="60"/>
        <end position="81"/>
    </location>
</feature>
<dbReference type="Gene3D" id="3.40.50.150">
    <property type="entry name" value="Vaccinia Virus protein VP39"/>
    <property type="match status" value="1"/>
</dbReference>
<feature type="transmembrane region" description="Helical" evidence="3">
    <location>
        <begin position="399"/>
        <end position="422"/>
    </location>
</feature>
<proteinExistence type="predicted"/>
<feature type="transmembrane region" description="Helical" evidence="3">
    <location>
        <begin position="93"/>
        <end position="115"/>
    </location>
</feature>
<feature type="transmembrane region" description="Helical" evidence="3">
    <location>
        <begin position="490"/>
        <end position="509"/>
    </location>
</feature>
<organism evidence="4 5">
    <name type="scientific">Pandoraea captiosa</name>
    <dbReference type="NCBI Taxonomy" id="2508302"/>
    <lineage>
        <taxon>Bacteria</taxon>
        <taxon>Pseudomonadati</taxon>
        <taxon>Pseudomonadota</taxon>
        <taxon>Betaproteobacteria</taxon>
        <taxon>Burkholderiales</taxon>
        <taxon>Burkholderiaceae</taxon>
        <taxon>Pandoraea</taxon>
    </lineage>
</organism>
<dbReference type="PANTHER" id="PTHR43317:SF1">
    <property type="entry name" value="THERMOSPERMINE SYNTHASE ACAULIS5"/>
    <property type="match status" value="1"/>
</dbReference>
<dbReference type="Pfam" id="PF01564">
    <property type="entry name" value="Spermine_synth"/>
    <property type="match status" value="1"/>
</dbReference>
<feature type="transmembrane region" description="Helical" evidence="3">
    <location>
        <begin position="434"/>
        <end position="457"/>
    </location>
</feature>
<feature type="compositionally biased region" description="Pro residues" evidence="2">
    <location>
        <begin position="28"/>
        <end position="37"/>
    </location>
</feature>
<keyword evidence="1" id="KW-0620">Polyamine biosynthesis</keyword>
<gene>
    <name evidence="4" type="ORF">PCA31118_00939</name>
</gene>
<feature type="transmembrane region" description="Helical" evidence="3">
    <location>
        <begin position="204"/>
        <end position="224"/>
    </location>
</feature>
<dbReference type="GO" id="GO:0006596">
    <property type="term" value="P:polyamine biosynthetic process"/>
    <property type="evidence" value="ECO:0007669"/>
    <property type="project" value="UniProtKB-KW"/>
</dbReference>
<dbReference type="PANTHER" id="PTHR43317">
    <property type="entry name" value="THERMOSPERMINE SYNTHASE ACAULIS5"/>
    <property type="match status" value="1"/>
</dbReference>
<name>A0A5E4ZP48_9BURK</name>
<evidence type="ECO:0000313" key="5">
    <source>
        <dbReference type="Proteomes" id="UP000414136"/>
    </source>
</evidence>
<dbReference type="RefSeq" id="WP_246190055.1">
    <property type="nucleotide sequence ID" value="NZ_CABPSQ010000001.1"/>
</dbReference>
<dbReference type="EMBL" id="CABPSQ010000001">
    <property type="protein sequence ID" value="VVE62222.1"/>
    <property type="molecule type" value="Genomic_DNA"/>
</dbReference>
<evidence type="ECO:0000313" key="4">
    <source>
        <dbReference type="EMBL" id="VVE62222.1"/>
    </source>
</evidence>
<sequence>MTDMLASPSIPAPRDRRKGRKPASANPPASPTSPAPSPAAVDASASSSLASPVETSAPQLAWPALLLVLSGASALVFQMLWIRQLSLVVGVEVHAVSIAISAFFGGLALGGWYFGRRADDIANPMRLYAALEAAVALSAVVSTLMLARAAAPFAWLEAHLGLAAWALPFLLVGVPAVFMGGTLPVLMRSRGAISGHVGHVGARLYAANTIGAVIGVLAVPFWLIPALGMQGAAFAAAALNVLLAVAAVIASRRASATLPFTPVEIESDVLTSTSDTSLARRRGALAVWLYAAAGGVALGYEVMWSQAIVQFVSTRAFAFAIVLATYLCGLTLGSALVARRVERSRDPWGMFAILVAGAGVVAAGTLYGLGDWIFVSQGWLASAVYSATHSTTLAMCARFLVAGLGVVFLPTLLLGAAFPYVLRIAVDAGYVGRGVGRVVALNTAGGIVGSLVTGFWLVPSLGLVRTLGVLAGVACVVALIAVWRGVGAGHLSRGVVVALTVLLCAAAVATPPQRLATLLTQARGGELTFYEEGRGATVAVLRQSSGTHRFERLYIQGVSNSGDAMTSLRYMRLQALLPLIVARTQPQSALVIGLGTGITAGALLQYPGLTQRVTAELLPGVVRASSHFKGNYGVAEDKRMDIRVRDGRRELLRSTDRYDLITLEPPPPSAAGVANLYSTDFYRLASSRLRDGGVVAQWLPLPTQNEAETKALIASFIEVFPHASLWTTELHEMLLVGGQTPLVLDAASIRQRFAQPGVAQALREVGIDSPGALLATWMTDRSGLAYYVEDAAPVTDDRPGIEYAPWVGRQAFAPTLRNLLALQNEPPVVGADDALKAEFTRSRDALRAFYGASLAALDGDRSTWARQLNTAMRLDGDNPYFRWFAGDPNNN</sequence>
<keyword evidence="3" id="KW-0812">Transmembrane</keyword>
<evidence type="ECO:0000256" key="1">
    <source>
        <dbReference type="ARBA" id="ARBA00023115"/>
    </source>
</evidence>
<reference evidence="4 5" key="1">
    <citation type="submission" date="2019-08" db="EMBL/GenBank/DDBJ databases">
        <authorList>
            <person name="Peeters C."/>
        </authorList>
    </citation>
    <scope>NUCLEOTIDE SEQUENCE [LARGE SCALE GENOMIC DNA]</scope>
    <source>
        <strain evidence="4 5">LMG 31118</strain>
    </source>
</reference>
<feature type="region of interest" description="Disordered" evidence="2">
    <location>
        <begin position="1"/>
        <end position="42"/>
    </location>
</feature>
<keyword evidence="3" id="KW-1133">Transmembrane helix</keyword>
<dbReference type="InterPro" id="IPR029063">
    <property type="entry name" value="SAM-dependent_MTases_sf"/>
</dbReference>
<evidence type="ECO:0000256" key="2">
    <source>
        <dbReference type="SAM" id="MobiDB-lite"/>
    </source>
</evidence>
<accession>A0A5E4ZP48</accession>
<dbReference type="Proteomes" id="UP000414136">
    <property type="component" value="Unassembled WGS sequence"/>
</dbReference>
<keyword evidence="5" id="KW-1185">Reference proteome</keyword>
<feature type="transmembrane region" description="Helical" evidence="3">
    <location>
        <begin position="316"/>
        <end position="338"/>
    </location>
</feature>
<dbReference type="NCBIfam" id="NF037959">
    <property type="entry name" value="MFS_SpdSyn"/>
    <property type="match status" value="2"/>
</dbReference>
<feature type="transmembrane region" description="Helical" evidence="3">
    <location>
        <begin position="285"/>
        <end position="304"/>
    </location>
</feature>